<evidence type="ECO:0000256" key="4">
    <source>
        <dbReference type="SAM" id="MobiDB-lite"/>
    </source>
</evidence>
<dbReference type="InterPro" id="IPR018511">
    <property type="entry name" value="Hemolysin-typ_Ca-bd_CS"/>
</dbReference>
<feature type="compositionally biased region" description="Low complexity" evidence="4">
    <location>
        <begin position="2301"/>
        <end position="2323"/>
    </location>
</feature>
<accession>A0ABV3U901</accession>
<dbReference type="PROSITE" id="PS00330">
    <property type="entry name" value="HEMOLYSIN_CALCIUM"/>
    <property type="match status" value="6"/>
</dbReference>
<dbReference type="PRINTS" id="PR00313">
    <property type="entry name" value="CABNDNGRPT"/>
</dbReference>
<dbReference type="NCBIfam" id="NF012196">
    <property type="entry name" value="Ig_like_ice"/>
    <property type="match status" value="8"/>
</dbReference>
<evidence type="ECO:0000256" key="2">
    <source>
        <dbReference type="ARBA" id="ARBA00022525"/>
    </source>
</evidence>
<dbReference type="InterPro" id="IPR001343">
    <property type="entry name" value="Hemolysn_Ca-bd"/>
</dbReference>
<feature type="region of interest" description="Disordered" evidence="4">
    <location>
        <begin position="2280"/>
        <end position="2354"/>
    </location>
</feature>
<comment type="subcellular location">
    <subcellularLocation>
        <location evidence="1">Secreted</location>
    </subcellularLocation>
</comment>
<name>A0ABV3U901_9GAMM</name>
<dbReference type="Proteomes" id="UP001557485">
    <property type="component" value="Unassembled WGS sequence"/>
</dbReference>
<keyword evidence="3" id="KW-0106">Calcium</keyword>
<keyword evidence="2" id="KW-0964">Secreted</keyword>
<evidence type="ECO:0000256" key="1">
    <source>
        <dbReference type="ARBA" id="ARBA00004613"/>
    </source>
</evidence>
<dbReference type="SMART" id="SM00327">
    <property type="entry name" value="VWA"/>
    <property type="match status" value="1"/>
</dbReference>
<dbReference type="Gene3D" id="3.40.50.410">
    <property type="entry name" value="von Willebrand factor, type A domain"/>
    <property type="match status" value="1"/>
</dbReference>
<organism evidence="6 7">
    <name type="scientific">Zhongshania guokunii</name>
    <dbReference type="NCBI Taxonomy" id="641783"/>
    <lineage>
        <taxon>Bacteria</taxon>
        <taxon>Pseudomonadati</taxon>
        <taxon>Pseudomonadota</taxon>
        <taxon>Gammaproteobacteria</taxon>
        <taxon>Cellvibrionales</taxon>
        <taxon>Spongiibacteraceae</taxon>
        <taxon>Zhongshania</taxon>
    </lineage>
</organism>
<sequence>NVTGTVGGDATVGDAISFTINGTPYSGTVLAGNTYSIAVDGADLAADISFDATVTGTDATGNPFTATTTSTHTVDTAATATITVNDITPDDIVNAAEAGSTIDVTGTVGGDATVGDAISFTINGTPYSGTVLAGNTYSIAVDGADLAADTSFDATVTGTDAAGNPFTATTTSTHTVDTSATATITVNDITADDIVNAAEAGTSINVTGSVGGDATVGDAISFTINGTPYSGNVLAGNTYSIAVDGADLATDTSFDATVTGTDAAGNPFTATTTSTHTVDTSAAATITVNDITPDDIVNAAEAGSTIDVTGTVGGDAAPGDTVSFTINGTPYSGTVLAGNTYSIAVDGADLAADTSFDATVTGTDVAGNPFTATTTSTHTVDTSATATITVNDITADDIVNAAEAGATINVTGTVGGDATEGDTVSFTINGTPYSGTVLAGNTYSIAVAGSDLAAQTSFDATVTGTDDAGNPFTATTTSTHTVDTSASATITVNDVTPDDIVNAAEAGSTIDVTGTVGGDAAPGDTVSFTINGTPYSGTVLAGNTYSIAVDGADLAADTSFDATVTGTDAAGNPFTATTTSTHTVDTTASATITVNDITPDDIVNAAEAGSTIDVTGTVGGDATVGDTVSFTINGTPYSGTVLAGNTYSIAVDGADLAADTSFDATVTGTDAAGNPFTATTTSTHTVDTTASATITVNDITPDDIVNAAEAGTNINVTGSVGGDAAPGDTVSFTINGTPYSGTVLAGNTYSIAVDGADLAADTSFDATVTGTDAAGNPFTATTTSTHTVDTSGAATITVNDITADDVVDAAEAGTTIPVTGSVGGDAAVGDDVTFTINGTDYSGKVLAGNTFSIDVAGADLAADTSFDATVAGSDDAGNPFTATTTSTHMVPPSIDLDGDVTGTGYVTNYVEGGSGVSIADSDITITDVDSSNLQSATIILTNAEADDLLNVGTLPSGITASAYNAATGELTLTGSASLADYQAAIKAIQFENAGNGSDTTRVIEVMVSDGVSSSNVAITTIDVTTIPTVSINDVLVQEPATGTTTLTFTVSIDEALASDLTFDFSTVDISATGGADYQSIGVTQATIAAGDTTATITVTVNSDANQFEGDETLSVDISNFNQAVNFETSAHTTVNGIQGIGTIGANNGAPVAEDDAYLAAENTDLLIDNLLANDTLVDGAEITSFSQGGSGVVVNNGDGTFTYTPNTGFTGTDTFTYTLTDADGETDTATVTVNVSSAANNPPIVSGVPDISYTENGDAAKLLSGISITDADNNNLSSVVVKVDGYLPSQDLLTFLTAGTGVVATTAVVGGVWQLTLSGGDDISDYLTVLSTLEYQNSSDNPSSSPRTVTVEAYDEDFNNLYGSDSGNIAVTPVNDGPDVFDDAVFFVDGSEDNELNIQAPTDPDTDDSLLQITVTGLPGALGTVTLADGTPVAIGDTLTAAQLSSLQFDAGPTDGQATFTYDVFDGELTTSAVTTIQVGSTAADSGTVSESALSGGTGDGTTIVTGNLLDNDAAATNASNIDSINGQTPVGGIITVATAIGTLTVYADDSTPGFSAGDYSYELTQADGSGNDVDEVFNYTFTESGTAFSNSLTVAVIDDVPVANPIAESVPESNEQIFNLVMTLDTSGSMGWSLTNNNAPPAGEPTRLDVAKQAVGSLTSEFFEQSSQVSVTLVSFSTTASMVGTYDNFEDFQSALNALTAVGGTNYVSALDEIEADLAADLATQDPADGIQNISYFVSDGVSSTSPIGGGFKDFVNDNGINSFAIGIGPGLASGSADLDFIHNIDSLQQGGGHADGAIIVADITQLEAELLNTVPTAFGGNITANGSVKNVEFGADGGYVESINMDIDGTNYTFSYDGTAVTVSPSLTGAEFEGTLLTIGNDVAGFDLGVFTFDFSDGSYTLSSPNGNAGEQLVFDYTVVDGDGDTATSTATIDVLDNAPTANDDLHSIAAGEVAEGNVINALGTDGGPALGNSFTPFAAQGGGIDTIVDGATITEMNFRGESFNLDFDSSSIPAGGASGTLSWSFSVTTDNFGNEIAQVVVVDSNDDSELVFNESGYYKFTPDAFAQQEFSVNTTSQSNVNDADFSIAMTSGSTGSGLQYSGDGVGVSGGNGQLLSQGEEITLTFDATALPNGVRNLVLTLDDFQQQYGDQVTVVVSHDTDGDGVVTQSTITYSAQNNSERETLDLSQFSSITAIDVAYTGSGYDTGLYNVSYQPQGSASASASAGEPEVIGYTLTDSDGQSDTAQLNIHTIENEINGTAADDSIVGGVLNDAISGGDGDDTLRGEAGSDVISGGAGDDTLLGGDGSDSLSGGAGSDTLLGGAGADHLDGGLGDDTIDGGTGDDVAQGGAGSDTIYGGAGADILRGDAGDDSLFGGKGDDTLLGGKGDDILAGGQGDDSLMGGDGRDTFVWSNVDKGSSADPAEDVILDFEAGSGGDVLHLADLLQGEESGDLSDYLSFQSDGSGGTIVNIDISGDTGSSQQHITLKGVDLTAGGALTDQDIINDLLSNGNLIVD</sequence>
<dbReference type="RefSeq" id="WP_368382688.1">
    <property type="nucleotide sequence ID" value="NZ_JBFRYA010000015.1"/>
</dbReference>
<feature type="domain" description="VWFA" evidence="5">
    <location>
        <begin position="1620"/>
        <end position="1816"/>
    </location>
</feature>
<dbReference type="SUPFAM" id="SSF53300">
    <property type="entry name" value="vWA-like"/>
    <property type="match status" value="1"/>
</dbReference>
<dbReference type="PANTHER" id="PTHR38340:SF1">
    <property type="entry name" value="S-LAYER PROTEIN"/>
    <property type="match status" value="1"/>
</dbReference>
<keyword evidence="7" id="KW-1185">Reference proteome</keyword>
<dbReference type="InterPro" id="IPR050557">
    <property type="entry name" value="RTX_toxin/Mannuronan_C5-epim"/>
</dbReference>
<dbReference type="InterPro" id="IPR036465">
    <property type="entry name" value="vWFA_dom_sf"/>
</dbReference>
<proteinExistence type="predicted"/>
<evidence type="ECO:0000313" key="6">
    <source>
        <dbReference type="EMBL" id="MEX1670353.1"/>
    </source>
</evidence>
<dbReference type="InterPro" id="IPR038081">
    <property type="entry name" value="CalX-like_sf"/>
</dbReference>
<dbReference type="InterPro" id="IPR002035">
    <property type="entry name" value="VWF_A"/>
</dbReference>
<protein>
    <submittedName>
        <fullName evidence="6">Ig-like domain-containing protein</fullName>
    </submittedName>
</protein>
<dbReference type="InterPro" id="IPR013783">
    <property type="entry name" value="Ig-like_fold"/>
</dbReference>
<dbReference type="InterPro" id="IPR049826">
    <property type="entry name" value="Ig-like_ice"/>
</dbReference>
<dbReference type="NCBIfam" id="TIGR03661">
    <property type="entry name" value="T1SS_VCA0849"/>
    <property type="match status" value="1"/>
</dbReference>
<reference evidence="6 7" key="1">
    <citation type="journal article" date="2011" name="Int. J. Syst. Evol. Microbiol.">
        <title>Zhongshania antarctica gen. nov., sp. nov. and Zhongshania guokunii sp. nov., gammaproteobacteria respectively isolated from coastal attached (fast) ice and surface seawater of the Antarctic.</title>
        <authorList>
            <person name="Li H.J."/>
            <person name="Zhang X.Y."/>
            <person name="Chen C.X."/>
            <person name="Zhang Y.J."/>
            <person name="Gao Z.M."/>
            <person name="Yu Y."/>
            <person name="Chen X.L."/>
            <person name="Chen B."/>
            <person name="Zhang Y.Z."/>
        </authorList>
    </citation>
    <scope>NUCLEOTIDE SEQUENCE [LARGE SCALE GENOMIC DNA]</scope>
    <source>
        <strain evidence="6 7">ZS6-22T</strain>
    </source>
</reference>
<dbReference type="SUPFAM" id="SSF51120">
    <property type="entry name" value="beta-Roll"/>
    <property type="match status" value="2"/>
</dbReference>
<dbReference type="Pfam" id="PF00353">
    <property type="entry name" value="HemolysinCabind"/>
    <property type="match status" value="4"/>
</dbReference>
<dbReference type="Pfam" id="PF17963">
    <property type="entry name" value="Big_9"/>
    <property type="match status" value="1"/>
</dbReference>
<dbReference type="Gene3D" id="2.60.40.10">
    <property type="entry name" value="Immunoglobulins"/>
    <property type="match status" value="9"/>
</dbReference>
<evidence type="ECO:0000313" key="7">
    <source>
        <dbReference type="Proteomes" id="UP001557485"/>
    </source>
</evidence>
<comment type="caution">
    <text evidence="6">The sequence shown here is derived from an EMBL/GenBank/DDBJ whole genome shotgun (WGS) entry which is preliminary data.</text>
</comment>
<evidence type="ECO:0000259" key="5">
    <source>
        <dbReference type="PROSITE" id="PS50234"/>
    </source>
</evidence>
<dbReference type="InterPro" id="IPR019960">
    <property type="entry name" value="T1SS_VCA0849"/>
</dbReference>
<dbReference type="InterPro" id="IPR011049">
    <property type="entry name" value="Serralysin-like_metalloprot_C"/>
</dbReference>
<dbReference type="NCBIfam" id="NF033510">
    <property type="entry name" value="Ca_tandemer"/>
    <property type="match status" value="8"/>
</dbReference>
<dbReference type="PANTHER" id="PTHR38340">
    <property type="entry name" value="S-LAYER PROTEIN"/>
    <property type="match status" value="1"/>
</dbReference>
<dbReference type="Gene3D" id="2.60.40.2030">
    <property type="match status" value="1"/>
</dbReference>
<dbReference type="EMBL" id="JBFRYA010000015">
    <property type="protein sequence ID" value="MEX1670353.1"/>
    <property type="molecule type" value="Genomic_DNA"/>
</dbReference>
<evidence type="ECO:0000256" key="3">
    <source>
        <dbReference type="ARBA" id="ARBA00022837"/>
    </source>
</evidence>
<dbReference type="SUPFAM" id="SSF141072">
    <property type="entry name" value="CalX-like"/>
    <property type="match status" value="1"/>
</dbReference>
<dbReference type="Pfam" id="PF13519">
    <property type="entry name" value="VWA_2"/>
    <property type="match status" value="1"/>
</dbReference>
<gene>
    <name evidence="6" type="ORF">AB4876_15645</name>
</gene>
<dbReference type="CDD" id="cd00198">
    <property type="entry name" value="vWFA"/>
    <property type="match status" value="1"/>
</dbReference>
<feature type="non-terminal residue" evidence="6">
    <location>
        <position position="1"/>
    </location>
</feature>
<dbReference type="Gene3D" id="2.150.10.10">
    <property type="entry name" value="Serralysin-like metalloprotease, C-terminal"/>
    <property type="match status" value="3"/>
</dbReference>
<dbReference type="PROSITE" id="PS50234">
    <property type="entry name" value="VWFA"/>
    <property type="match status" value="1"/>
</dbReference>